<evidence type="ECO:0000313" key="2">
    <source>
        <dbReference type="EMBL" id="OTF79656.1"/>
    </source>
</evidence>
<keyword evidence="1" id="KW-0812">Transmembrane</keyword>
<comment type="caution">
    <text evidence="2">The sequence shown here is derived from an EMBL/GenBank/DDBJ whole genome shotgun (WGS) entry which is preliminary data.</text>
</comment>
<organism evidence="2 3">
    <name type="scientific">Euroglyphus maynei</name>
    <name type="common">Mayne's house dust mite</name>
    <dbReference type="NCBI Taxonomy" id="6958"/>
    <lineage>
        <taxon>Eukaryota</taxon>
        <taxon>Metazoa</taxon>
        <taxon>Ecdysozoa</taxon>
        <taxon>Arthropoda</taxon>
        <taxon>Chelicerata</taxon>
        <taxon>Arachnida</taxon>
        <taxon>Acari</taxon>
        <taxon>Acariformes</taxon>
        <taxon>Sarcoptiformes</taxon>
        <taxon>Astigmata</taxon>
        <taxon>Psoroptidia</taxon>
        <taxon>Analgoidea</taxon>
        <taxon>Pyroglyphidae</taxon>
        <taxon>Pyroglyphinae</taxon>
        <taxon>Euroglyphus</taxon>
    </lineage>
</organism>
<name>A0A1Y3BJ87_EURMA</name>
<accession>A0A1Y3BJ87</accession>
<keyword evidence="3" id="KW-1185">Reference proteome</keyword>
<evidence type="ECO:0000256" key="1">
    <source>
        <dbReference type="SAM" id="Phobius"/>
    </source>
</evidence>
<keyword evidence="1" id="KW-0472">Membrane</keyword>
<keyword evidence="1" id="KW-1133">Transmembrane helix</keyword>
<sequence length="26" mass="3021">MVMPSLKLLILFMLIFGHLVLVYILC</sequence>
<reference evidence="2 3" key="1">
    <citation type="submission" date="2017-03" db="EMBL/GenBank/DDBJ databases">
        <title>Genome Survey of Euroglyphus maynei.</title>
        <authorList>
            <person name="Arlian L.G."/>
            <person name="Morgan M.S."/>
            <person name="Rider S.D."/>
        </authorList>
    </citation>
    <scope>NUCLEOTIDE SEQUENCE [LARGE SCALE GENOMIC DNA]</scope>
    <source>
        <strain evidence="2">Arlian Lab</strain>
        <tissue evidence="2">Whole body</tissue>
    </source>
</reference>
<dbReference type="EMBL" id="MUJZ01021981">
    <property type="protein sequence ID" value="OTF79656.1"/>
    <property type="molecule type" value="Genomic_DNA"/>
</dbReference>
<feature type="transmembrane region" description="Helical" evidence="1">
    <location>
        <begin position="6"/>
        <end position="25"/>
    </location>
</feature>
<protein>
    <submittedName>
        <fullName evidence="2">Uncharacterized protein</fullName>
    </submittedName>
</protein>
<proteinExistence type="predicted"/>
<gene>
    <name evidence="2" type="ORF">BLA29_010776</name>
</gene>
<evidence type="ECO:0000313" key="3">
    <source>
        <dbReference type="Proteomes" id="UP000194236"/>
    </source>
</evidence>
<dbReference type="AlphaFoldDB" id="A0A1Y3BJ87"/>
<dbReference type="Proteomes" id="UP000194236">
    <property type="component" value="Unassembled WGS sequence"/>
</dbReference>